<comment type="caution">
    <text evidence="1">The sequence shown here is derived from an EMBL/GenBank/DDBJ whole genome shotgun (WGS) entry which is preliminary data.</text>
</comment>
<gene>
    <name evidence="1" type="ORF">MRB53_018811</name>
</gene>
<dbReference type="EMBL" id="CM056813">
    <property type="protein sequence ID" value="KAJ8642117.1"/>
    <property type="molecule type" value="Genomic_DNA"/>
</dbReference>
<keyword evidence="2" id="KW-1185">Reference proteome</keyword>
<name>A0ACC2M8J1_PERAE</name>
<sequence length="108" mass="12035">MEGTTIETKRSASGDLIRSSGDCFPTSQPETVRFRPLKEEIPFPGVAPAISVRCSRSASGDRILPVCFGETWQVLVMKGEVSSRRWRRFSLEHRACDCEVLDVSGLFL</sequence>
<evidence type="ECO:0000313" key="1">
    <source>
        <dbReference type="EMBL" id="KAJ8642117.1"/>
    </source>
</evidence>
<evidence type="ECO:0000313" key="2">
    <source>
        <dbReference type="Proteomes" id="UP001234297"/>
    </source>
</evidence>
<reference evidence="1 2" key="1">
    <citation type="journal article" date="2022" name="Hortic Res">
        <title>A haplotype resolved chromosomal level avocado genome allows analysis of novel avocado genes.</title>
        <authorList>
            <person name="Nath O."/>
            <person name="Fletcher S.J."/>
            <person name="Hayward A."/>
            <person name="Shaw L.M."/>
            <person name="Masouleh A.K."/>
            <person name="Furtado A."/>
            <person name="Henry R.J."/>
            <person name="Mitter N."/>
        </authorList>
    </citation>
    <scope>NUCLEOTIDE SEQUENCE [LARGE SCALE GENOMIC DNA]</scope>
    <source>
        <strain evidence="2">cv. Hass</strain>
    </source>
</reference>
<proteinExistence type="predicted"/>
<accession>A0ACC2M8J1</accession>
<protein>
    <submittedName>
        <fullName evidence="1">Uncharacterized protein</fullName>
    </submittedName>
</protein>
<organism evidence="1 2">
    <name type="scientific">Persea americana</name>
    <name type="common">Avocado</name>
    <dbReference type="NCBI Taxonomy" id="3435"/>
    <lineage>
        <taxon>Eukaryota</taxon>
        <taxon>Viridiplantae</taxon>
        <taxon>Streptophyta</taxon>
        <taxon>Embryophyta</taxon>
        <taxon>Tracheophyta</taxon>
        <taxon>Spermatophyta</taxon>
        <taxon>Magnoliopsida</taxon>
        <taxon>Magnoliidae</taxon>
        <taxon>Laurales</taxon>
        <taxon>Lauraceae</taxon>
        <taxon>Persea</taxon>
    </lineage>
</organism>
<dbReference type="Proteomes" id="UP001234297">
    <property type="component" value="Chromosome 5"/>
</dbReference>